<dbReference type="RefSeq" id="WP_377009600.1">
    <property type="nucleotide sequence ID" value="NZ_JBHSLV010000030.1"/>
</dbReference>
<evidence type="ECO:0000256" key="1">
    <source>
        <dbReference type="ARBA" id="ARBA00023098"/>
    </source>
</evidence>
<feature type="active site" description="Nucleophile" evidence="2">
    <location>
        <position position="115"/>
    </location>
</feature>
<evidence type="ECO:0000256" key="2">
    <source>
        <dbReference type="PROSITE-ProRule" id="PRU01161"/>
    </source>
</evidence>
<reference evidence="6" key="1">
    <citation type="journal article" date="2019" name="Int. J. Syst. Evol. Microbiol.">
        <title>The Global Catalogue of Microorganisms (GCM) 10K type strain sequencing project: providing services to taxonomists for standard genome sequencing and annotation.</title>
        <authorList>
            <consortium name="The Broad Institute Genomics Platform"/>
            <consortium name="The Broad Institute Genome Sequencing Center for Infectious Disease"/>
            <person name="Wu L."/>
            <person name="Ma J."/>
        </authorList>
    </citation>
    <scope>NUCLEOTIDE SEQUENCE [LARGE SCALE GENOMIC DNA]</scope>
    <source>
        <strain evidence="6">CGMCC 1.16326</strain>
    </source>
</reference>
<dbReference type="Gene3D" id="3.40.1090.10">
    <property type="entry name" value="Cytosolic phospholipase A2 catalytic domain"/>
    <property type="match status" value="2"/>
</dbReference>
<dbReference type="SUPFAM" id="SSF52151">
    <property type="entry name" value="FabD/lysophospholipase-like"/>
    <property type="match status" value="1"/>
</dbReference>
<keyword evidence="1 2" id="KW-0443">Lipid metabolism</keyword>
<protein>
    <submittedName>
        <fullName evidence="5">Patatin-like phospholipase family protein</fullName>
    </submittedName>
</protein>
<feature type="short sequence motif" description="DGA/G" evidence="2">
    <location>
        <begin position="293"/>
        <end position="295"/>
    </location>
</feature>
<sequence>MAVARTHRTDPIRLPCRHAAATVLLLMLFAACLAACANPANRPSNLRRSLAAPVARSFASASEGGSTAVIVALSGGGARSAAFGYGVLSALAEQRASGRTGRSLADEVTAIAGVSGGGILAAHFALRGPQGLPAFRRDFLDQDPEGALRTSFTPINLLRGYRGGVNDLSGLADWLDAHLYRGASLGDLDQPGRPRLLLHATELYNRAPFPFDRDSFRAICSDYDAFPLAHAVAASSAVPVLFSPIVLENFNPTCPAAGHGTPSHERSAFARHVEASQTRYANEPELHYLKLLDGGLVDNLAVRNLIRAMSRPAPALVSAQAAQRLRRVVVIVADASMRVGGGMSRAIDGPDAPEAITASVDAMIDNASRASLDALERETANWRERLLRWRCGLAAPEGHCRQLQVTLVRLSLSDIDSPEEKRRILQLHNKLTLKADEVDFLSNLGRRLLSANPDYRRAVKSPPFDG</sequence>
<feature type="signal peptide" evidence="3">
    <location>
        <begin position="1"/>
        <end position="34"/>
    </location>
</feature>
<proteinExistence type="predicted"/>
<evidence type="ECO:0000313" key="6">
    <source>
        <dbReference type="Proteomes" id="UP001596104"/>
    </source>
</evidence>
<comment type="caution">
    <text evidence="5">The sequence shown here is derived from an EMBL/GenBank/DDBJ whole genome shotgun (WGS) entry which is preliminary data.</text>
</comment>
<dbReference type="PROSITE" id="PS51635">
    <property type="entry name" value="PNPLA"/>
    <property type="match status" value="1"/>
</dbReference>
<evidence type="ECO:0000313" key="5">
    <source>
        <dbReference type="EMBL" id="MFC5394349.1"/>
    </source>
</evidence>
<dbReference type="EMBL" id="JBHSLV010000030">
    <property type="protein sequence ID" value="MFC5394349.1"/>
    <property type="molecule type" value="Genomic_DNA"/>
</dbReference>
<keyword evidence="2" id="KW-0442">Lipid degradation</keyword>
<dbReference type="InterPro" id="IPR016035">
    <property type="entry name" value="Acyl_Trfase/lysoPLipase"/>
</dbReference>
<evidence type="ECO:0000256" key="3">
    <source>
        <dbReference type="SAM" id="SignalP"/>
    </source>
</evidence>
<name>A0ABW0HEG3_9HYPH</name>
<feature type="short sequence motif" description="GXSXG" evidence="2">
    <location>
        <begin position="113"/>
        <end position="117"/>
    </location>
</feature>
<dbReference type="Pfam" id="PF01734">
    <property type="entry name" value="Patatin"/>
    <property type="match status" value="1"/>
</dbReference>
<feature type="active site" description="Proton acceptor" evidence="2">
    <location>
        <position position="293"/>
    </location>
</feature>
<keyword evidence="3" id="KW-0732">Signal</keyword>
<feature type="chain" id="PRO_5047421627" evidence="3">
    <location>
        <begin position="35"/>
        <end position="466"/>
    </location>
</feature>
<accession>A0ABW0HEG3</accession>
<dbReference type="Proteomes" id="UP001596104">
    <property type="component" value="Unassembled WGS sequence"/>
</dbReference>
<evidence type="ECO:0000259" key="4">
    <source>
        <dbReference type="PROSITE" id="PS51635"/>
    </source>
</evidence>
<dbReference type="InterPro" id="IPR002641">
    <property type="entry name" value="PNPLA_dom"/>
</dbReference>
<keyword evidence="6" id="KW-1185">Reference proteome</keyword>
<feature type="domain" description="PNPLA" evidence="4">
    <location>
        <begin position="72"/>
        <end position="306"/>
    </location>
</feature>
<gene>
    <name evidence="5" type="ORF">ACFPPC_17040</name>
</gene>
<dbReference type="PROSITE" id="PS51257">
    <property type="entry name" value="PROKAR_LIPOPROTEIN"/>
    <property type="match status" value="1"/>
</dbReference>
<keyword evidence="2" id="KW-0378">Hydrolase</keyword>
<organism evidence="5 6">
    <name type="scientific">Bosea vestrisii</name>
    <dbReference type="NCBI Taxonomy" id="151416"/>
    <lineage>
        <taxon>Bacteria</taxon>
        <taxon>Pseudomonadati</taxon>
        <taxon>Pseudomonadota</taxon>
        <taxon>Alphaproteobacteria</taxon>
        <taxon>Hyphomicrobiales</taxon>
        <taxon>Boseaceae</taxon>
        <taxon>Bosea</taxon>
    </lineage>
</organism>
<comment type="caution">
    <text evidence="2">Lacks conserved residue(s) required for the propagation of feature annotation.</text>
</comment>